<evidence type="ECO:0000313" key="2">
    <source>
        <dbReference type="EMBL" id="AVP49155.1"/>
    </source>
</evidence>
<dbReference type="Proteomes" id="UP000239250">
    <property type="component" value="Chromosome"/>
</dbReference>
<feature type="transmembrane region" description="Helical" evidence="1">
    <location>
        <begin position="96"/>
        <end position="116"/>
    </location>
</feature>
<dbReference type="EMBL" id="CP027019">
    <property type="protein sequence ID" value="AVP49155.1"/>
    <property type="molecule type" value="Genomic_DNA"/>
</dbReference>
<dbReference type="RefSeq" id="WP_303662494.1">
    <property type="nucleotide sequence ID" value="NZ_CP027019.1"/>
</dbReference>
<protein>
    <submittedName>
        <fullName evidence="2">Uncharacterized protein</fullName>
    </submittedName>
</protein>
<accession>A0A2S0NJH4</accession>
<dbReference type="AlphaFoldDB" id="A0A2S0NJH4"/>
<keyword evidence="1" id="KW-0812">Transmembrane</keyword>
<evidence type="ECO:0000313" key="3">
    <source>
        <dbReference type="Proteomes" id="UP000239250"/>
    </source>
</evidence>
<reference evidence="3" key="1">
    <citation type="submission" date="2018-02" db="EMBL/GenBank/DDBJ databases">
        <title>Firefly genomes illuminate parallel origins of bioluminescence in beetles.</title>
        <authorList>
            <person name="Fallon T.R."/>
            <person name="Lower S.E.S."/>
            <person name="Behringer M."/>
            <person name="Weng J.-K."/>
        </authorList>
    </citation>
    <scope>NUCLEOTIDE SEQUENCE [LARGE SCALE GENOMIC DNA]</scope>
</reference>
<feature type="transmembrane region" description="Helical" evidence="1">
    <location>
        <begin position="205"/>
        <end position="226"/>
    </location>
</feature>
<keyword evidence="1" id="KW-1133">Transmembrane helix</keyword>
<keyword evidence="1" id="KW-0472">Membrane</keyword>
<sequence>MIEFLKLAEIKPQDINNLRHISPWWNKMINKQIKKLQKIMLNFKTNPLDFWKQERFEVDDYELMFRSINNYLNFYNQKISHILTSKKAFKKFEKWIATYANTLGFASGIYFMMQYFNHLENNEVEDKKAFAIELSKKRLDDVYDRYKREIKKILHHDDELAQIYKFEMVEFKTEKNIYIDYQLIFKTIVKFITNLNLQKKLDDNVFLKVLYHTIVVANFIHAYVYFSTNLIKRII</sequence>
<evidence type="ECO:0000256" key="1">
    <source>
        <dbReference type="SAM" id="Phobius"/>
    </source>
</evidence>
<gene>
    <name evidence="2" type="ORF">C5T88_00970</name>
</gene>
<name>A0A2S0NJH4_9MOLU</name>
<organism evidence="2 3">
    <name type="scientific">Williamsoniiplasma luminosum</name>
    <dbReference type="NCBI Taxonomy" id="214888"/>
    <lineage>
        <taxon>Bacteria</taxon>
        <taxon>Bacillati</taxon>
        <taxon>Mycoplasmatota</taxon>
        <taxon>Mollicutes</taxon>
        <taxon>Entomoplasmatales</taxon>
        <taxon>Williamsoniiplasma</taxon>
    </lineage>
</organism>
<proteinExistence type="predicted"/>